<feature type="domain" description="TPM" evidence="1">
    <location>
        <begin position="6"/>
        <end position="121"/>
    </location>
</feature>
<dbReference type="Proteomes" id="UP000553034">
    <property type="component" value="Unassembled WGS sequence"/>
</dbReference>
<dbReference type="AlphaFoldDB" id="A0A840EMZ8"/>
<dbReference type="Gene3D" id="3.10.310.50">
    <property type="match status" value="1"/>
</dbReference>
<dbReference type="Pfam" id="PF04536">
    <property type="entry name" value="TPM_phosphatase"/>
    <property type="match status" value="1"/>
</dbReference>
<evidence type="ECO:0000313" key="2">
    <source>
        <dbReference type="EMBL" id="MBB4119759.1"/>
    </source>
</evidence>
<accession>A0A840EMZ8</accession>
<name>A0A840EMZ8_9FLAO</name>
<sequence>MPKLPLSPADEKEIIAAIRKAEQKTSGEIRVHIEANCPTKTVFERAEQLFFELKMNNTKLENGVLIYIAHEDHKFYIMGDRGIDQRVGQDFWDCTKNTMQTHFANQELKEGLIAGILQAGKQLKKFFPWQTDDINELPDEISKA</sequence>
<evidence type="ECO:0000259" key="1">
    <source>
        <dbReference type="Pfam" id="PF04536"/>
    </source>
</evidence>
<protein>
    <submittedName>
        <fullName evidence="2">Putative membrane protein</fullName>
    </submittedName>
</protein>
<reference evidence="2 3" key="1">
    <citation type="submission" date="2020-08" db="EMBL/GenBank/DDBJ databases">
        <title>Genomic Encyclopedia of Type Strains, Phase IV (KMG-IV): sequencing the most valuable type-strain genomes for metagenomic binning, comparative biology and taxonomic classification.</title>
        <authorList>
            <person name="Goeker M."/>
        </authorList>
    </citation>
    <scope>NUCLEOTIDE SEQUENCE [LARGE SCALE GENOMIC DNA]</scope>
    <source>
        <strain evidence="2 3">DSM 29568</strain>
    </source>
</reference>
<dbReference type="RefSeq" id="WP_183478104.1">
    <property type="nucleotide sequence ID" value="NZ_JACIFO010000009.1"/>
</dbReference>
<dbReference type="PANTHER" id="PTHR30373:SF8">
    <property type="entry name" value="BLL7265 PROTEIN"/>
    <property type="match status" value="1"/>
</dbReference>
<organism evidence="2 3">
    <name type="scientific">Mesonia hippocampi</name>
    <dbReference type="NCBI Taxonomy" id="1628250"/>
    <lineage>
        <taxon>Bacteria</taxon>
        <taxon>Pseudomonadati</taxon>
        <taxon>Bacteroidota</taxon>
        <taxon>Flavobacteriia</taxon>
        <taxon>Flavobacteriales</taxon>
        <taxon>Flavobacteriaceae</taxon>
        <taxon>Mesonia</taxon>
    </lineage>
</organism>
<comment type="caution">
    <text evidence="2">The sequence shown here is derived from an EMBL/GenBank/DDBJ whole genome shotgun (WGS) entry which is preliminary data.</text>
</comment>
<gene>
    <name evidence="2" type="ORF">GGR32_002065</name>
</gene>
<evidence type="ECO:0000313" key="3">
    <source>
        <dbReference type="Proteomes" id="UP000553034"/>
    </source>
</evidence>
<dbReference type="PANTHER" id="PTHR30373">
    <property type="entry name" value="UPF0603 PROTEIN YGCG"/>
    <property type="match status" value="1"/>
</dbReference>
<keyword evidence="3" id="KW-1185">Reference proteome</keyword>
<proteinExistence type="predicted"/>
<dbReference type="EMBL" id="JACIFO010000009">
    <property type="protein sequence ID" value="MBB4119759.1"/>
    <property type="molecule type" value="Genomic_DNA"/>
</dbReference>
<dbReference type="InterPro" id="IPR007621">
    <property type="entry name" value="TPM_dom"/>
</dbReference>